<reference evidence="1 2" key="1">
    <citation type="submission" date="2018-07" db="EMBL/GenBank/DDBJ databases">
        <title>Genomic Encyclopedia of Type Strains, Phase IV (KMG-IV): sequencing the most valuable type-strain genomes for metagenomic binning, comparative biology and taxonomic classification.</title>
        <authorList>
            <person name="Goeker M."/>
        </authorList>
    </citation>
    <scope>NUCLEOTIDE SEQUENCE [LARGE SCALE GENOMIC DNA]</scope>
    <source>
        <strain evidence="1 2">DSM 21634</strain>
    </source>
</reference>
<dbReference type="Proteomes" id="UP000252884">
    <property type="component" value="Unassembled WGS sequence"/>
</dbReference>
<proteinExistence type="predicted"/>
<accession>A0A368XFB8</accession>
<organism evidence="1 2">
    <name type="scientific">Pseudorhodoferax soli</name>
    <dbReference type="NCBI Taxonomy" id="545864"/>
    <lineage>
        <taxon>Bacteria</taxon>
        <taxon>Pseudomonadati</taxon>
        <taxon>Pseudomonadota</taxon>
        <taxon>Betaproteobacteria</taxon>
        <taxon>Burkholderiales</taxon>
        <taxon>Comamonadaceae</taxon>
    </lineage>
</organism>
<dbReference type="AlphaFoldDB" id="A0A368XFB8"/>
<sequence>MLTPGTRACLEECRAVVASADVNDELRQLGSDLICHLLAMHADGRLNPQILLLALQSLELVPGLEDAVSKLRATAAREQAQASE</sequence>
<name>A0A368XFB8_9BURK</name>
<gene>
    <name evidence="1" type="ORF">DES41_113111</name>
</gene>
<evidence type="ECO:0000313" key="2">
    <source>
        <dbReference type="Proteomes" id="UP000252884"/>
    </source>
</evidence>
<protein>
    <submittedName>
        <fullName evidence="1">Uncharacterized protein</fullName>
    </submittedName>
</protein>
<keyword evidence="2" id="KW-1185">Reference proteome</keyword>
<comment type="caution">
    <text evidence="1">The sequence shown here is derived from an EMBL/GenBank/DDBJ whole genome shotgun (WGS) entry which is preliminary data.</text>
</comment>
<evidence type="ECO:0000313" key="1">
    <source>
        <dbReference type="EMBL" id="RCW65187.1"/>
    </source>
</evidence>
<dbReference type="EMBL" id="QPJK01000013">
    <property type="protein sequence ID" value="RCW65187.1"/>
    <property type="molecule type" value="Genomic_DNA"/>
</dbReference>